<keyword evidence="2" id="KW-0812">Transmembrane</keyword>
<reference evidence="3 4" key="1">
    <citation type="submission" date="2020-08" db="EMBL/GenBank/DDBJ databases">
        <title>Genomic Encyclopedia of Type Strains, Phase IV (KMG-V): Genome sequencing to study the core and pangenomes of soil and plant-associated prokaryotes.</title>
        <authorList>
            <person name="Whitman W."/>
        </authorList>
    </citation>
    <scope>NUCLEOTIDE SEQUENCE [LARGE SCALE GENOMIC DNA]</scope>
    <source>
        <strain evidence="3 4">X5P3</strain>
    </source>
</reference>
<sequence>MQAPDPKPTPPSSGMFNEPPRERSFPTTAVAIASVAVVILVLVLVMLGHRHGGASASNAAYGPNLAISNIQMSESTSISGGKSTYIDGHIANHGPSTVTGVTVQVLFANDTGMPPQTETVPLSLIRTREPYIDTEPVSAAPLAPGAEADFRLIFEGINDNWNQQKPAIHATQVSTR</sequence>
<dbReference type="InterPro" id="IPR013417">
    <property type="entry name" value="CHP02588"/>
</dbReference>
<dbReference type="EMBL" id="JACHIO010000005">
    <property type="protein sequence ID" value="MBB5063293.1"/>
    <property type="molecule type" value="Genomic_DNA"/>
</dbReference>
<protein>
    <recommendedName>
        <fullName evidence="5">DUF2393 domain-containing protein</fullName>
    </recommendedName>
</protein>
<accession>A0A7W7ZNS7</accession>
<keyword evidence="2" id="KW-0472">Membrane</keyword>
<keyword evidence="2" id="KW-1133">Transmembrane helix</keyword>
<organism evidence="3 4">
    <name type="scientific">Granulicella mallensis</name>
    <dbReference type="NCBI Taxonomy" id="940614"/>
    <lineage>
        <taxon>Bacteria</taxon>
        <taxon>Pseudomonadati</taxon>
        <taxon>Acidobacteriota</taxon>
        <taxon>Terriglobia</taxon>
        <taxon>Terriglobales</taxon>
        <taxon>Acidobacteriaceae</taxon>
        <taxon>Granulicella</taxon>
    </lineage>
</organism>
<dbReference type="Proteomes" id="UP000584867">
    <property type="component" value="Unassembled WGS sequence"/>
</dbReference>
<dbReference type="Pfam" id="PF09624">
    <property type="entry name" value="DUF2393"/>
    <property type="match status" value="1"/>
</dbReference>
<evidence type="ECO:0000313" key="4">
    <source>
        <dbReference type="Proteomes" id="UP000584867"/>
    </source>
</evidence>
<evidence type="ECO:0000256" key="2">
    <source>
        <dbReference type="SAM" id="Phobius"/>
    </source>
</evidence>
<dbReference type="AlphaFoldDB" id="A0A7W7ZNS7"/>
<proteinExistence type="predicted"/>
<feature type="region of interest" description="Disordered" evidence="1">
    <location>
        <begin position="1"/>
        <end position="22"/>
    </location>
</feature>
<comment type="caution">
    <text evidence="3">The sequence shown here is derived from an EMBL/GenBank/DDBJ whole genome shotgun (WGS) entry which is preliminary data.</text>
</comment>
<name>A0A7W7ZNS7_9BACT</name>
<dbReference type="RefSeq" id="WP_184254326.1">
    <property type="nucleotide sequence ID" value="NZ_JACHIO010000005.1"/>
</dbReference>
<evidence type="ECO:0000256" key="1">
    <source>
        <dbReference type="SAM" id="MobiDB-lite"/>
    </source>
</evidence>
<evidence type="ECO:0008006" key="5">
    <source>
        <dbReference type="Google" id="ProtNLM"/>
    </source>
</evidence>
<evidence type="ECO:0000313" key="3">
    <source>
        <dbReference type="EMBL" id="MBB5063293.1"/>
    </source>
</evidence>
<feature type="compositionally biased region" description="Pro residues" evidence="1">
    <location>
        <begin position="1"/>
        <end position="11"/>
    </location>
</feature>
<feature type="transmembrane region" description="Helical" evidence="2">
    <location>
        <begin position="25"/>
        <end position="47"/>
    </location>
</feature>
<gene>
    <name evidence="3" type="ORF">HDF15_001633</name>
</gene>